<dbReference type="InterPro" id="IPR021751">
    <property type="entry name" value="DUF3318"/>
</dbReference>
<comment type="caution">
    <text evidence="1">The sequence shown here is derived from an EMBL/GenBank/DDBJ whole genome shotgun (WGS) entry which is preliminary data.</text>
</comment>
<protein>
    <submittedName>
        <fullName evidence="1">DUF3318 domain-containing protein</fullName>
    </submittedName>
</protein>
<gene>
    <name evidence="1" type="ORF">ENR15_14605</name>
</gene>
<accession>A0A7C3VTW1</accession>
<dbReference type="Pfam" id="PF11780">
    <property type="entry name" value="DUF3318"/>
    <property type="match status" value="1"/>
</dbReference>
<dbReference type="EMBL" id="DSPX01000147">
    <property type="protein sequence ID" value="HGG01835.1"/>
    <property type="molecule type" value="Genomic_DNA"/>
</dbReference>
<name>A0A7C3VTW1_9CYAN</name>
<organism evidence="1">
    <name type="scientific">Planktothricoides sp. SpSt-374</name>
    <dbReference type="NCBI Taxonomy" id="2282167"/>
    <lineage>
        <taxon>Bacteria</taxon>
        <taxon>Bacillati</taxon>
        <taxon>Cyanobacteriota</taxon>
        <taxon>Cyanophyceae</taxon>
        <taxon>Oscillatoriophycideae</taxon>
        <taxon>Oscillatoriales</taxon>
        <taxon>Oscillatoriaceae</taxon>
        <taxon>Planktothricoides</taxon>
    </lineage>
</organism>
<dbReference type="AlphaFoldDB" id="A0A7C3VTW1"/>
<sequence>MDPAIEITRLLDVMPASGRMKTKLQSKPQQPKPIDCEVGLPWDKERIIWINFDLWRHLSQPQRDLLILRTVSWLLGVRWFKPDLYQGVVVAGILGTLVELAQGDAVGVVVAGGLVGVAGTQIWRSSRSAHIELLADTDALQVAQRRGYTEPEAARYLMEAIEAVAKIEGRTTLSFTELIRCQNLRAIAGISPLGIPKNVNL</sequence>
<reference evidence="1" key="1">
    <citation type="journal article" date="2020" name="mSystems">
        <title>Genome- and Community-Level Interaction Insights into Carbon Utilization and Element Cycling Functions of Hydrothermarchaeota in Hydrothermal Sediment.</title>
        <authorList>
            <person name="Zhou Z."/>
            <person name="Liu Y."/>
            <person name="Xu W."/>
            <person name="Pan J."/>
            <person name="Luo Z.H."/>
            <person name="Li M."/>
        </authorList>
    </citation>
    <scope>NUCLEOTIDE SEQUENCE [LARGE SCALE GENOMIC DNA]</scope>
    <source>
        <strain evidence="1">SpSt-374</strain>
    </source>
</reference>
<evidence type="ECO:0000313" key="1">
    <source>
        <dbReference type="EMBL" id="HGG01835.1"/>
    </source>
</evidence>
<proteinExistence type="predicted"/>